<feature type="transmembrane region" description="Helical" evidence="8">
    <location>
        <begin position="44"/>
        <end position="67"/>
    </location>
</feature>
<evidence type="ECO:0000256" key="8">
    <source>
        <dbReference type="SAM" id="Phobius"/>
    </source>
</evidence>
<dbReference type="InterPro" id="IPR017452">
    <property type="entry name" value="GPCR_Rhodpsn_7TM"/>
</dbReference>
<dbReference type="EMBL" id="CALNXK010000001">
    <property type="protein sequence ID" value="CAH3032791.1"/>
    <property type="molecule type" value="Genomic_DNA"/>
</dbReference>
<feature type="transmembrane region" description="Helical" evidence="8">
    <location>
        <begin position="87"/>
        <end position="105"/>
    </location>
</feature>
<dbReference type="PANTHER" id="PTHR24238:SF57">
    <property type="entry name" value="G-PROTEIN COUPLED RECEPTOR 83"/>
    <property type="match status" value="1"/>
</dbReference>
<feature type="transmembrane region" description="Helical" evidence="8">
    <location>
        <begin position="12"/>
        <end position="32"/>
    </location>
</feature>
<reference evidence="10 11" key="1">
    <citation type="submission" date="2022-05" db="EMBL/GenBank/DDBJ databases">
        <authorList>
            <consortium name="Genoscope - CEA"/>
            <person name="William W."/>
        </authorList>
    </citation>
    <scope>NUCLEOTIDE SEQUENCE [LARGE SCALE GENOMIC DNA]</scope>
</reference>
<comment type="caution">
    <text evidence="10">The sequence shown here is derived from an EMBL/GenBank/DDBJ whole genome shotgun (WGS) entry which is preliminary data.</text>
</comment>
<dbReference type="Pfam" id="PF00001">
    <property type="entry name" value="7tm_1"/>
    <property type="match status" value="1"/>
</dbReference>
<dbReference type="PANTHER" id="PTHR24238">
    <property type="entry name" value="G-PROTEIN COUPLED RECEPTOR"/>
    <property type="match status" value="1"/>
</dbReference>
<sequence>MASSTSNFRAALFGIITLLAIVGNTLVAYVLIKGRKILLKNRATYQFILNLTISDLVIVVFFCPFEFTQELWGLWKFGTIMCKVVEYLQISASGTAVITHALIAMERYRSLAHPHLPRLKEKLVRQMIALSWIIPAIVSTPFLYMFQVKTSVDHQKAFQGTCTPFAIPVPWLDKCYEACEFLVMFFSPCCVICWCYYHIITLTIINPGEVQIPTAGRALQQSKKRVTKTSCLIVVAFLICWSPTFVLSIWRIASGTESIYQGHVLYEIALFGGLINEATNPVIYTTFDRNMTVGQSIGCCRQRICDSCLNEGTPSNQQSTEQNRLSCRASNRQLDFVN</sequence>
<evidence type="ECO:0000313" key="11">
    <source>
        <dbReference type="Proteomes" id="UP001159405"/>
    </source>
</evidence>
<feature type="domain" description="G-protein coupled receptors family 1 profile" evidence="9">
    <location>
        <begin position="23"/>
        <end position="284"/>
    </location>
</feature>
<gene>
    <name evidence="10" type="ORF">PLOB_00000315</name>
</gene>
<keyword evidence="2 8" id="KW-0812">Transmembrane</keyword>
<dbReference type="InterPro" id="IPR000276">
    <property type="entry name" value="GPCR_Rhodpsn"/>
</dbReference>
<accession>A0ABN8MTY9</accession>
<keyword evidence="6" id="KW-0675">Receptor</keyword>
<dbReference type="Gene3D" id="1.20.1070.10">
    <property type="entry name" value="Rhodopsin 7-helix transmembrane proteins"/>
    <property type="match status" value="1"/>
</dbReference>
<evidence type="ECO:0000256" key="4">
    <source>
        <dbReference type="ARBA" id="ARBA00023040"/>
    </source>
</evidence>
<proteinExistence type="predicted"/>
<comment type="subcellular location">
    <subcellularLocation>
        <location evidence="1">Membrane</location>
        <topology evidence="1">Multi-pass membrane protein</topology>
    </subcellularLocation>
</comment>
<keyword evidence="11" id="KW-1185">Reference proteome</keyword>
<evidence type="ECO:0000259" key="9">
    <source>
        <dbReference type="PROSITE" id="PS50262"/>
    </source>
</evidence>
<dbReference type="PROSITE" id="PS50262">
    <property type="entry name" value="G_PROTEIN_RECEP_F1_2"/>
    <property type="match status" value="1"/>
</dbReference>
<dbReference type="PRINTS" id="PR00237">
    <property type="entry name" value="GPCRRHODOPSN"/>
</dbReference>
<dbReference type="CDD" id="cd00637">
    <property type="entry name" value="7tm_classA_rhodopsin-like"/>
    <property type="match status" value="1"/>
</dbReference>
<evidence type="ECO:0000256" key="5">
    <source>
        <dbReference type="ARBA" id="ARBA00023136"/>
    </source>
</evidence>
<feature type="transmembrane region" description="Helical" evidence="8">
    <location>
        <begin position="126"/>
        <end position="146"/>
    </location>
</feature>
<feature type="transmembrane region" description="Helical" evidence="8">
    <location>
        <begin position="181"/>
        <end position="205"/>
    </location>
</feature>
<evidence type="ECO:0000256" key="3">
    <source>
        <dbReference type="ARBA" id="ARBA00022989"/>
    </source>
</evidence>
<keyword evidence="7" id="KW-0807">Transducer</keyword>
<evidence type="ECO:0000313" key="10">
    <source>
        <dbReference type="EMBL" id="CAH3032791.1"/>
    </source>
</evidence>
<evidence type="ECO:0000256" key="2">
    <source>
        <dbReference type="ARBA" id="ARBA00022692"/>
    </source>
</evidence>
<evidence type="ECO:0000256" key="1">
    <source>
        <dbReference type="ARBA" id="ARBA00004141"/>
    </source>
</evidence>
<evidence type="ECO:0000256" key="6">
    <source>
        <dbReference type="ARBA" id="ARBA00023170"/>
    </source>
</evidence>
<protein>
    <recommendedName>
        <fullName evidence="9">G-protein coupled receptors family 1 profile domain-containing protein</fullName>
    </recommendedName>
</protein>
<name>A0ABN8MTY9_9CNID</name>
<organism evidence="10 11">
    <name type="scientific">Porites lobata</name>
    <dbReference type="NCBI Taxonomy" id="104759"/>
    <lineage>
        <taxon>Eukaryota</taxon>
        <taxon>Metazoa</taxon>
        <taxon>Cnidaria</taxon>
        <taxon>Anthozoa</taxon>
        <taxon>Hexacorallia</taxon>
        <taxon>Scleractinia</taxon>
        <taxon>Fungiina</taxon>
        <taxon>Poritidae</taxon>
        <taxon>Porites</taxon>
    </lineage>
</organism>
<feature type="transmembrane region" description="Helical" evidence="8">
    <location>
        <begin position="226"/>
        <end position="250"/>
    </location>
</feature>
<keyword evidence="5 8" id="KW-0472">Membrane</keyword>
<evidence type="ECO:0000256" key="7">
    <source>
        <dbReference type="ARBA" id="ARBA00023224"/>
    </source>
</evidence>
<dbReference type="Proteomes" id="UP001159405">
    <property type="component" value="Unassembled WGS sequence"/>
</dbReference>
<keyword evidence="3 8" id="KW-1133">Transmembrane helix</keyword>
<keyword evidence="4" id="KW-0297">G-protein coupled receptor</keyword>
<dbReference type="SUPFAM" id="SSF81321">
    <property type="entry name" value="Family A G protein-coupled receptor-like"/>
    <property type="match status" value="1"/>
</dbReference>